<accession>A0ABZ1DBD5</accession>
<feature type="region of interest" description="Disordered" evidence="1">
    <location>
        <begin position="646"/>
        <end position="702"/>
    </location>
</feature>
<proteinExistence type="predicted"/>
<feature type="region of interest" description="Disordered" evidence="1">
    <location>
        <begin position="1"/>
        <end position="418"/>
    </location>
</feature>
<feature type="compositionally biased region" description="Polar residues" evidence="1">
    <location>
        <begin position="304"/>
        <end position="316"/>
    </location>
</feature>
<evidence type="ECO:0000256" key="1">
    <source>
        <dbReference type="SAM" id="MobiDB-lite"/>
    </source>
</evidence>
<feature type="compositionally biased region" description="Low complexity" evidence="1">
    <location>
        <begin position="100"/>
        <end position="110"/>
    </location>
</feature>
<feature type="region of interest" description="Disordered" evidence="1">
    <location>
        <begin position="481"/>
        <end position="633"/>
    </location>
</feature>
<feature type="compositionally biased region" description="Pro residues" evidence="1">
    <location>
        <begin position="582"/>
        <end position="596"/>
    </location>
</feature>
<protein>
    <submittedName>
        <fullName evidence="2">Uncharacterized protein</fullName>
    </submittedName>
</protein>
<feature type="compositionally biased region" description="Low complexity" evidence="1">
    <location>
        <begin position="123"/>
        <end position="149"/>
    </location>
</feature>
<organism evidence="2 3">
    <name type="scientific">Kwoniella shivajii</name>
    <dbReference type="NCBI Taxonomy" id="564305"/>
    <lineage>
        <taxon>Eukaryota</taxon>
        <taxon>Fungi</taxon>
        <taxon>Dikarya</taxon>
        <taxon>Basidiomycota</taxon>
        <taxon>Agaricomycotina</taxon>
        <taxon>Tremellomycetes</taxon>
        <taxon>Tremellales</taxon>
        <taxon>Cryptococcaceae</taxon>
        <taxon>Kwoniella</taxon>
    </lineage>
</organism>
<feature type="compositionally biased region" description="Acidic residues" evidence="1">
    <location>
        <begin position="688"/>
        <end position="701"/>
    </location>
</feature>
<dbReference type="RefSeq" id="XP_062795348.1">
    <property type="nucleotide sequence ID" value="XM_062939297.1"/>
</dbReference>
<feature type="compositionally biased region" description="Basic residues" evidence="1">
    <location>
        <begin position="247"/>
        <end position="258"/>
    </location>
</feature>
<evidence type="ECO:0000313" key="3">
    <source>
        <dbReference type="Proteomes" id="UP001329825"/>
    </source>
</evidence>
<feature type="compositionally biased region" description="Polar residues" evidence="1">
    <location>
        <begin position="49"/>
        <end position="82"/>
    </location>
</feature>
<feature type="compositionally biased region" description="Low complexity" evidence="1">
    <location>
        <begin position="599"/>
        <end position="613"/>
    </location>
</feature>
<reference evidence="2 3" key="1">
    <citation type="submission" date="2024-01" db="EMBL/GenBank/DDBJ databases">
        <title>Comparative genomics of Cryptococcus and Kwoniella reveals pathogenesis evolution and contrasting modes of karyotype evolution via chromosome fusion or intercentromeric recombination.</title>
        <authorList>
            <person name="Coelho M.A."/>
            <person name="David-Palma M."/>
            <person name="Shea T."/>
            <person name="Bowers K."/>
            <person name="McGinley-Smith S."/>
            <person name="Mohammad A.W."/>
            <person name="Gnirke A."/>
            <person name="Yurkov A.M."/>
            <person name="Nowrousian M."/>
            <person name="Sun S."/>
            <person name="Cuomo C.A."/>
            <person name="Heitman J."/>
        </authorList>
    </citation>
    <scope>NUCLEOTIDE SEQUENCE [LARGE SCALE GENOMIC DNA]</scope>
    <source>
        <strain evidence="2">CBS 11374</strain>
    </source>
</reference>
<dbReference type="Proteomes" id="UP001329825">
    <property type="component" value="Chromosome 11"/>
</dbReference>
<feature type="compositionally biased region" description="Polar residues" evidence="1">
    <location>
        <begin position="232"/>
        <end position="241"/>
    </location>
</feature>
<evidence type="ECO:0000313" key="2">
    <source>
        <dbReference type="EMBL" id="WRT70609.1"/>
    </source>
</evidence>
<name>A0ABZ1DBD5_9TREE</name>
<feature type="compositionally biased region" description="Polar residues" evidence="1">
    <location>
        <begin position="156"/>
        <end position="176"/>
    </location>
</feature>
<gene>
    <name evidence="2" type="ORF">IL334_007607</name>
</gene>
<feature type="compositionally biased region" description="Acidic residues" evidence="1">
    <location>
        <begin position="261"/>
        <end position="273"/>
    </location>
</feature>
<dbReference type="EMBL" id="CP141891">
    <property type="protein sequence ID" value="WRT70609.1"/>
    <property type="molecule type" value="Genomic_DNA"/>
</dbReference>
<feature type="compositionally biased region" description="Polar residues" evidence="1">
    <location>
        <begin position="90"/>
        <end position="99"/>
    </location>
</feature>
<sequence length="721" mass="78143">MELRPYLPPDESSSRSGVHSGMGYSYGNGGLPPNIGTIRPEDVMRPPGYTSNGMESVQGSSDASGKATSSAYNTSIHSFPSPSLNPPNITPATNSSSNQPYYSSGGISSNPPIPTSFPHLRQPNSSNPTLNSHSNPNSNSIPSPAWSSPLPHNRPSHVSSTELSSNRPLFSSTQGSGMPPITPDPSMIADVDPRQRSVFKTYGKPSRTTPSPVKKAHMSNTKELSRYEPVILSSSPTSEPLNSPFGRRSKSPNKRRKVILSDEEEEEEEEEESVEFRTPALPKSSDPSSTKSRLEVVLPKSRPPSANQERTSSSGNAADKTHGGRRGHSPDPLDSFNGQPTPAKSRHTQSTAGPSSSAISNTSRGQSVVSGQLAEPSSSSSRRSSSRVADHKVKEAAEKEERRRRRREEKERKKLEYEQTTKIAEKTKIKLTVKPIRDVAEENQDTFVANGNIQSLKQSEKGTIVEPIEIEESVVEVPPPQVVNQGKKRKSDVAQIIDREDIDGDFDPSVAKGKAKKAKKAKKEPVKKGKAASKKVVQPEPELEMEIGKDILVEQAEEVNEPQEVGPAVQENEEEVAEPTKSPTPSPVKAPSPIRPPLRTTSSNISIPSTSRPSPGPVKPNGTPSVPGGIKWKAPRNDLISVLAKFGGAKRSGLTKKHKIIPLHQKIGPPAKSLPPVPKKPEKKKVNDDDDDDDDDASEDEFGIKKVKNGKKGLEWFMVED</sequence>
<feature type="compositionally biased region" description="Low complexity" evidence="1">
    <location>
        <begin position="377"/>
        <end position="387"/>
    </location>
</feature>
<keyword evidence="3" id="KW-1185">Reference proteome</keyword>
<feature type="compositionally biased region" description="Polar residues" evidence="1">
    <location>
        <begin position="336"/>
        <end position="370"/>
    </location>
</feature>
<feature type="compositionally biased region" description="Basic and acidic residues" evidence="1">
    <location>
        <begin position="388"/>
        <end position="401"/>
    </location>
</feature>
<dbReference type="GeneID" id="87959737"/>
<feature type="compositionally biased region" description="Basic and acidic residues" evidence="1">
    <location>
        <begin position="408"/>
        <end position="418"/>
    </location>
</feature>
<feature type="compositionally biased region" description="Basic residues" evidence="1">
    <location>
        <begin position="513"/>
        <end position="522"/>
    </location>
</feature>